<evidence type="ECO:0000313" key="2">
    <source>
        <dbReference type="EMBL" id="MDN4479738.1"/>
    </source>
</evidence>
<reference evidence="2" key="1">
    <citation type="submission" date="2023-06" db="EMBL/GenBank/DDBJ databases">
        <title>Egi l300058.</title>
        <authorList>
            <person name="Gao L."/>
            <person name="Fang B.-Z."/>
            <person name="Li W.-J."/>
        </authorList>
    </citation>
    <scope>NUCLEOTIDE SEQUENCE</scope>
    <source>
        <strain evidence="2">EGI L300058</strain>
    </source>
</reference>
<comment type="caution">
    <text evidence="2">The sequence shown here is derived from an EMBL/GenBank/DDBJ whole genome shotgun (WGS) entry which is preliminary data.</text>
</comment>
<evidence type="ECO:0000313" key="3">
    <source>
        <dbReference type="Proteomes" id="UP001172708"/>
    </source>
</evidence>
<keyword evidence="3" id="KW-1185">Reference proteome</keyword>
<feature type="transmembrane region" description="Helical" evidence="1">
    <location>
        <begin position="32"/>
        <end position="51"/>
    </location>
</feature>
<keyword evidence="1" id="KW-1133">Transmembrane helix</keyword>
<evidence type="ECO:0000256" key="1">
    <source>
        <dbReference type="SAM" id="Phobius"/>
    </source>
</evidence>
<accession>A0ABT8GE80</accession>
<dbReference type="RefSeq" id="WP_301140933.1">
    <property type="nucleotide sequence ID" value="NZ_JAUHQA010000001.1"/>
</dbReference>
<sequence>MNRQNRATLINAGSGAIVAVVLVLAFDMPVSNAMIVLGLWIIAGAAMRILIEYVRVRRRARDLPES</sequence>
<gene>
    <name evidence="2" type="ORF">QQX02_02195</name>
</gene>
<dbReference type="EMBL" id="JAUHQA010000001">
    <property type="protein sequence ID" value="MDN4479738.1"/>
    <property type="molecule type" value="Genomic_DNA"/>
</dbReference>
<name>A0ABT8GE80_9MICO</name>
<organism evidence="2 3">
    <name type="scientific">Demequina muriae</name>
    <dbReference type="NCBI Taxonomy" id="3051664"/>
    <lineage>
        <taxon>Bacteria</taxon>
        <taxon>Bacillati</taxon>
        <taxon>Actinomycetota</taxon>
        <taxon>Actinomycetes</taxon>
        <taxon>Micrococcales</taxon>
        <taxon>Demequinaceae</taxon>
        <taxon>Demequina</taxon>
    </lineage>
</organism>
<keyword evidence="1" id="KW-0812">Transmembrane</keyword>
<proteinExistence type="predicted"/>
<dbReference type="Proteomes" id="UP001172708">
    <property type="component" value="Unassembled WGS sequence"/>
</dbReference>
<keyword evidence="1" id="KW-0472">Membrane</keyword>
<protein>
    <submittedName>
        <fullName evidence="2">Uncharacterized protein</fullName>
    </submittedName>
</protein>
<feature type="transmembrane region" description="Helical" evidence="1">
    <location>
        <begin position="7"/>
        <end position="26"/>
    </location>
</feature>